<organism evidence="1 2">
    <name type="scientific">Pistacia atlantica</name>
    <dbReference type="NCBI Taxonomy" id="434234"/>
    <lineage>
        <taxon>Eukaryota</taxon>
        <taxon>Viridiplantae</taxon>
        <taxon>Streptophyta</taxon>
        <taxon>Embryophyta</taxon>
        <taxon>Tracheophyta</taxon>
        <taxon>Spermatophyta</taxon>
        <taxon>Magnoliopsida</taxon>
        <taxon>eudicotyledons</taxon>
        <taxon>Gunneridae</taxon>
        <taxon>Pentapetalae</taxon>
        <taxon>rosids</taxon>
        <taxon>malvids</taxon>
        <taxon>Sapindales</taxon>
        <taxon>Anacardiaceae</taxon>
        <taxon>Pistacia</taxon>
    </lineage>
</organism>
<name>A0ACC1B8X3_9ROSI</name>
<gene>
    <name evidence="1" type="ORF">Patl1_15470</name>
</gene>
<dbReference type="Proteomes" id="UP001164250">
    <property type="component" value="Chromosome 6"/>
</dbReference>
<evidence type="ECO:0000313" key="2">
    <source>
        <dbReference type="Proteomes" id="UP001164250"/>
    </source>
</evidence>
<accession>A0ACC1B8X3</accession>
<sequence length="51" mass="5670">MHSFGYKANALLTFAVTIVDLTCAIDSLVDNLNTPSLTTLIQVLNINWFKK</sequence>
<evidence type="ECO:0000313" key="1">
    <source>
        <dbReference type="EMBL" id="KAJ0095430.1"/>
    </source>
</evidence>
<proteinExistence type="predicted"/>
<comment type="caution">
    <text evidence="1">The sequence shown here is derived from an EMBL/GenBank/DDBJ whole genome shotgun (WGS) entry which is preliminary data.</text>
</comment>
<protein>
    <submittedName>
        <fullName evidence="1">Uncharacterized protein</fullName>
    </submittedName>
</protein>
<dbReference type="EMBL" id="CM047902">
    <property type="protein sequence ID" value="KAJ0095430.1"/>
    <property type="molecule type" value="Genomic_DNA"/>
</dbReference>
<keyword evidence="2" id="KW-1185">Reference proteome</keyword>
<reference evidence="2" key="1">
    <citation type="journal article" date="2023" name="G3 (Bethesda)">
        <title>Genome assembly and association tests identify interacting loci associated with vigor, precocity, and sex in interspecific pistachio rootstocks.</title>
        <authorList>
            <person name="Palmer W."/>
            <person name="Jacygrad E."/>
            <person name="Sagayaradj S."/>
            <person name="Cavanaugh K."/>
            <person name="Han R."/>
            <person name="Bertier L."/>
            <person name="Beede B."/>
            <person name="Kafkas S."/>
            <person name="Golino D."/>
            <person name="Preece J."/>
            <person name="Michelmore R."/>
        </authorList>
    </citation>
    <scope>NUCLEOTIDE SEQUENCE [LARGE SCALE GENOMIC DNA]</scope>
</reference>